<gene>
    <name evidence="2" type="ORF">MONAX_5E021249</name>
</gene>
<proteinExistence type="predicted"/>
<organism evidence="2 3">
    <name type="scientific">Marmota monax</name>
    <name type="common">Woodchuck</name>
    <dbReference type="NCBI Taxonomy" id="9995"/>
    <lineage>
        <taxon>Eukaryota</taxon>
        <taxon>Metazoa</taxon>
        <taxon>Chordata</taxon>
        <taxon>Craniata</taxon>
        <taxon>Vertebrata</taxon>
        <taxon>Euteleostomi</taxon>
        <taxon>Mammalia</taxon>
        <taxon>Eutheria</taxon>
        <taxon>Euarchontoglires</taxon>
        <taxon>Glires</taxon>
        <taxon>Rodentia</taxon>
        <taxon>Sciuromorpha</taxon>
        <taxon>Sciuridae</taxon>
        <taxon>Xerinae</taxon>
        <taxon>Marmotini</taxon>
        <taxon>Marmota</taxon>
    </lineage>
</organism>
<feature type="region of interest" description="Disordered" evidence="1">
    <location>
        <begin position="70"/>
        <end position="100"/>
    </location>
</feature>
<comment type="caution">
    <text evidence="2">The sequence shown here is derived from an EMBL/GenBank/DDBJ whole genome shotgun (WGS) entry which is preliminary data.</text>
</comment>
<dbReference type="AlphaFoldDB" id="A0A5E4BGT7"/>
<evidence type="ECO:0000256" key="1">
    <source>
        <dbReference type="SAM" id="MobiDB-lite"/>
    </source>
</evidence>
<evidence type="ECO:0000313" key="2">
    <source>
        <dbReference type="EMBL" id="VTJ68250.1"/>
    </source>
</evidence>
<keyword evidence="3" id="KW-1185">Reference proteome</keyword>
<accession>A0A5E4BGT7</accession>
<dbReference type="Proteomes" id="UP000335636">
    <property type="component" value="Unassembled WGS sequence"/>
</dbReference>
<dbReference type="EMBL" id="CABDUW010000421">
    <property type="protein sequence ID" value="VTJ68250.1"/>
    <property type="molecule type" value="Genomic_DNA"/>
</dbReference>
<name>A0A5E4BGT7_MARMO</name>
<evidence type="ECO:0000313" key="3">
    <source>
        <dbReference type="Proteomes" id="UP000335636"/>
    </source>
</evidence>
<sequence length="200" mass="21201">MQSALRGPPALLLQSGWDWGFRAVQGPDPHSSVLWSGSLRAMGLSPQCESQWWPPGPGRGRCEPRLQARMTGLEPPGDRSPQWSFTGEKPDQDGVPGELPSSLREALKTELRGRGRGSRQPCSVWAPCAPSGITSSCCRPCSPQGSLVLGTQAILPQTPGPSSPLLLSPLDPAVPCQASVMKSINKQATGRMAGAEKSLQ</sequence>
<protein>
    <submittedName>
        <fullName evidence="2">Uncharacterized protein</fullName>
    </submittedName>
</protein>
<reference evidence="2" key="1">
    <citation type="submission" date="2019-04" db="EMBL/GenBank/DDBJ databases">
        <authorList>
            <person name="Alioto T."/>
            <person name="Alioto T."/>
        </authorList>
    </citation>
    <scope>NUCLEOTIDE SEQUENCE [LARGE SCALE GENOMIC DNA]</scope>
</reference>